<evidence type="ECO:0000256" key="3">
    <source>
        <dbReference type="ARBA" id="ARBA00022695"/>
    </source>
</evidence>
<dbReference type="EC" id="2.7.7.18" evidence="8"/>
<keyword evidence="4 8" id="KW-0547">Nucleotide-binding</keyword>
<evidence type="ECO:0000256" key="1">
    <source>
        <dbReference type="ARBA" id="ARBA00022642"/>
    </source>
</evidence>
<accession>A0ABP0CHU6</accession>
<evidence type="ECO:0000256" key="9">
    <source>
        <dbReference type="SAM" id="MobiDB-lite"/>
    </source>
</evidence>
<keyword evidence="5 8" id="KW-0067">ATP-binding</keyword>
<dbReference type="InterPro" id="IPR004821">
    <property type="entry name" value="Cyt_trans-like"/>
</dbReference>
<keyword evidence="3 8" id="KW-0548">Nucleotidyltransferase</keyword>
<organism evidence="11 12">
    <name type="scientific">Sporothrix curviconia</name>
    <dbReference type="NCBI Taxonomy" id="1260050"/>
    <lineage>
        <taxon>Eukaryota</taxon>
        <taxon>Fungi</taxon>
        <taxon>Dikarya</taxon>
        <taxon>Ascomycota</taxon>
        <taxon>Pezizomycotina</taxon>
        <taxon>Sordariomycetes</taxon>
        <taxon>Sordariomycetidae</taxon>
        <taxon>Ophiostomatales</taxon>
        <taxon>Ophiostomataceae</taxon>
        <taxon>Sporothrix</taxon>
    </lineage>
</organism>
<reference evidence="11 12" key="1">
    <citation type="submission" date="2024-01" db="EMBL/GenBank/DDBJ databases">
        <authorList>
            <person name="Allen C."/>
            <person name="Tagirdzhanova G."/>
        </authorList>
    </citation>
    <scope>NUCLEOTIDE SEQUENCE [LARGE SCALE GENOMIC DNA]</scope>
</reference>
<feature type="domain" description="Cytidyltransferase-like" evidence="10">
    <location>
        <begin position="70"/>
        <end position="259"/>
    </location>
</feature>
<evidence type="ECO:0000313" key="11">
    <source>
        <dbReference type="EMBL" id="CAK7230691.1"/>
    </source>
</evidence>
<evidence type="ECO:0000256" key="7">
    <source>
        <dbReference type="ARBA" id="ARBA00049001"/>
    </source>
</evidence>
<evidence type="ECO:0000256" key="2">
    <source>
        <dbReference type="ARBA" id="ARBA00022679"/>
    </source>
</evidence>
<gene>
    <name evidence="11" type="primary">NMA1</name>
    <name evidence="11" type="ORF">SCUCBS95973_007657</name>
</gene>
<comment type="caution">
    <text evidence="11">The sequence shown here is derived from an EMBL/GenBank/DDBJ whole genome shotgun (WGS) entry which is preliminary data.</text>
</comment>
<comment type="catalytic activity">
    <reaction evidence="7 8">
        <text>beta-nicotinamide D-ribonucleotide + ATP + H(+) = diphosphate + NAD(+)</text>
        <dbReference type="Rhea" id="RHEA:21360"/>
        <dbReference type="ChEBI" id="CHEBI:14649"/>
        <dbReference type="ChEBI" id="CHEBI:15378"/>
        <dbReference type="ChEBI" id="CHEBI:30616"/>
        <dbReference type="ChEBI" id="CHEBI:33019"/>
        <dbReference type="ChEBI" id="CHEBI:57540"/>
        <dbReference type="EC" id="2.7.7.1"/>
    </reaction>
</comment>
<dbReference type="InterPro" id="IPR014729">
    <property type="entry name" value="Rossmann-like_a/b/a_fold"/>
</dbReference>
<keyword evidence="6 8" id="KW-0520">NAD</keyword>
<feature type="region of interest" description="Disordered" evidence="9">
    <location>
        <begin position="1"/>
        <end position="44"/>
    </location>
</feature>
<comment type="catalytic activity">
    <reaction evidence="8">
        <text>nicotinate beta-D-ribonucleotide + ATP + H(+) = deamido-NAD(+) + diphosphate</text>
        <dbReference type="Rhea" id="RHEA:22860"/>
        <dbReference type="ChEBI" id="CHEBI:15378"/>
        <dbReference type="ChEBI" id="CHEBI:30616"/>
        <dbReference type="ChEBI" id="CHEBI:33019"/>
        <dbReference type="ChEBI" id="CHEBI:57502"/>
        <dbReference type="ChEBI" id="CHEBI:58437"/>
        <dbReference type="EC" id="2.7.7.18"/>
    </reaction>
</comment>
<keyword evidence="1 8" id="KW-0662">Pyridine nucleotide biosynthesis</keyword>
<dbReference type="PANTHER" id="PTHR12039">
    <property type="entry name" value="NICOTINAMIDE MONONUCLEOTIDE ADENYLYLTRANSFERASE"/>
    <property type="match status" value="1"/>
</dbReference>
<evidence type="ECO:0000256" key="8">
    <source>
        <dbReference type="RuleBase" id="RU362021"/>
    </source>
</evidence>
<sequence length="318" mass="35799">MSFTNPQQAPPYSDQQQQYDQFQQLPQGSSIGEASAPQQPAAVPAEEYHFPTHRLRAQQYPNRTPLVLVVCGSFSPITIMHLRMCEMASDWVRMVEDNYEVVGIYLSPVSDAYKKSNLAAAHHRIRMCQLAVQDTTNCVMVDPWEATQPRYVPTAQVLDHFRHEINKTLGGIESIESPERKQARVALLCGADLMHSMSTPGLWSPDDLDRILGGDGGLYVVERHGTDLEEAKEALSKWTEHISVIPQGVPIDLSSTKVRLFLHKKMSVRYFVPNPVINYIIENSLYGTSKEDRATYVQLVNGKVAERGRVISDMMEIT</sequence>
<dbReference type="GO" id="GO:0000309">
    <property type="term" value="F:nicotinamide-nucleotide adenylyltransferase activity"/>
    <property type="evidence" value="ECO:0007669"/>
    <property type="project" value="UniProtKB-EC"/>
</dbReference>
<dbReference type="Pfam" id="PF01467">
    <property type="entry name" value="CTP_transf_like"/>
    <property type="match status" value="1"/>
</dbReference>
<evidence type="ECO:0000256" key="6">
    <source>
        <dbReference type="ARBA" id="ARBA00023027"/>
    </source>
</evidence>
<evidence type="ECO:0000313" key="12">
    <source>
        <dbReference type="Proteomes" id="UP001642405"/>
    </source>
</evidence>
<dbReference type="SUPFAM" id="SSF52374">
    <property type="entry name" value="Nucleotidylyl transferase"/>
    <property type="match status" value="1"/>
</dbReference>
<dbReference type="NCBIfam" id="TIGR00482">
    <property type="entry name" value="nicotinate (nicotinamide) nucleotide adenylyltransferase"/>
    <property type="match status" value="1"/>
</dbReference>
<protein>
    <recommendedName>
        <fullName evidence="8">Nicotinamide-nucleotide adenylyltransferase</fullName>
        <ecNumber evidence="8">2.7.7.1</ecNumber>
        <ecNumber evidence="8">2.7.7.18</ecNumber>
    </recommendedName>
</protein>
<dbReference type="Gene3D" id="3.40.50.620">
    <property type="entry name" value="HUPs"/>
    <property type="match status" value="1"/>
</dbReference>
<dbReference type="PANTHER" id="PTHR12039:SF0">
    <property type="entry name" value="NICOTINAMIDE-NUCLEOTIDE ADENYLYLTRANSFERASE"/>
    <property type="match status" value="1"/>
</dbReference>
<dbReference type="Proteomes" id="UP001642405">
    <property type="component" value="Unassembled WGS sequence"/>
</dbReference>
<dbReference type="EC" id="2.7.7.1" evidence="8"/>
<keyword evidence="12" id="KW-1185">Reference proteome</keyword>
<comment type="similarity">
    <text evidence="8">Belongs to the eukaryotic NMN adenylyltransferase family.</text>
</comment>
<name>A0ABP0CHU6_9PEZI</name>
<proteinExistence type="inferred from homology"/>
<dbReference type="InterPro" id="IPR051182">
    <property type="entry name" value="Euk_NMN_adenylyltrnsfrase"/>
</dbReference>
<evidence type="ECO:0000259" key="10">
    <source>
        <dbReference type="Pfam" id="PF01467"/>
    </source>
</evidence>
<evidence type="ECO:0000256" key="5">
    <source>
        <dbReference type="ARBA" id="ARBA00022840"/>
    </source>
</evidence>
<comment type="pathway">
    <text evidence="8">Cofactor biosynthesis; NAD(+) biosynthesis; NAD(+) from nicotinamide D-ribonucleotide: step 1/1.</text>
</comment>
<dbReference type="EMBL" id="CAWUHB010000055">
    <property type="protein sequence ID" value="CAK7230691.1"/>
    <property type="molecule type" value="Genomic_DNA"/>
</dbReference>
<keyword evidence="2 8" id="KW-0808">Transferase</keyword>
<dbReference type="InterPro" id="IPR005248">
    <property type="entry name" value="NadD/NMNAT"/>
</dbReference>
<evidence type="ECO:0000256" key="4">
    <source>
        <dbReference type="ARBA" id="ARBA00022741"/>
    </source>
</evidence>